<dbReference type="Gene3D" id="2.60.120.650">
    <property type="entry name" value="Cupin"/>
    <property type="match status" value="1"/>
</dbReference>
<evidence type="ECO:0000313" key="7">
    <source>
        <dbReference type="Proteomes" id="UP000289340"/>
    </source>
</evidence>
<dbReference type="PANTHER" id="PTHR12549:SF42">
    <property type="entry name" value="LYSINE-SPECIFIC DEMETHYLASE JMJ28"/>
    <property type="match status" value="1"/>
</dbReference>
<dbReference type="GO" id="GO:0031490">
    <property type="term" value="F:chromatin DNA binding"/>
    <property type="evidence" value="ECO:0007669"/>
    <property type="project" value="TreeGrafter"/>
</dbReference>
<dbReference type="SUPFAM" id="SSF51197">
    <property type="entry name" value="Clavaminate synthase-like"/>
    <property type="match status" value="1"/>
</dbReference>
<comment type="similarity">
    <text evidence="2">Belongs to the JARID1 histone demethylase family.</text>
</comment>
<keyword evidence="4" id="KW-0539">Nucleus</keyword>
<dbReference type="Proteomes" id="UP000289340">
    <property type="component" value="Chromosome 6"/>
</dbReference>
<keyword evidence="7" id="KW-1185">Reference proteome</keyword>
<sequence length="94" mass="11444">MILSELMMIYFLSRMQMVHPILDQSFFLDNTHKMRLKEEFKIELWTFEQHVEEAVIIPSRCPYQIRNPKISVTFVLKISYPIFLFLSQFKEQKL</sequence>
<dbReference type="GO" id="GO:0032454">
    <property type="term" value="F:histone H3K9 demethylase activity"/>
    <property type="evidence" value="ECO:0007669"/>
    <property type="project" value="InterPro"/>
</dbReference>
<keyword evidence="3" id="KW-0479">Metal-binding</keyword>
<evidence type="ECO:0000256" key="2">
    <source>
        <dbReference type="ARBA" id="ARBA00006801"/>
    </source>
</evidence>
<comment type="subcellular location">
    <subcellularLocation>
        <location evidence="1">Nucleus</location>
    </subcellularLocation>
</comment>
<dbReference type="GO" id="GO:0008168">
    <property type="term" value="F:methyltransferase activity"/>
    <property type="evidence" value="ECO:0007669"/>
    <property type="project" value="UniProtKB-KW"/>
</dbReference>
<evidence type="ECO:0000259" key="5">
    <source>
        <dbReference type="Pfam" id="PF02373"/>
    </source>
</evidence>
<dbReference type="GO" id="GO:0000118">
    <property type="term" value="C:histone deacetylase complex"/>
    <property type="evidence" value="ECO:0007669"/>
    <property type="project" value="TreeGrafter"/>
</dbReference>
<dbReference type="EMBL" id="QZWG01000006">
    <property type="protein sequence ID" value="RZC08679.1"/>
    <property type="molecule type" value="Genomic_DNA"/>
</dbReference>
<dbReference type="GO" id="GO:0046872">
    <property type="term" value="F:metal ion binding"/>
    <property type="evidence" value="ECO:0007669"/>
    <property type="project" value="UniProtKB-KW"/>
</dbReference>
<dbReference type="InterPro" id="IPR045109">
    <property type="entry name" value="LSDs-like"/>
</dbReference>
<dbReference type="GO" id="GO:0003712">
    <property type="term" value="F:transcription coregulator activity"/>
    <property type="evidence" value="ECO:0007669"/>
    <property type="project" value="TreeGrafter"/>
</dbReference>
<comment type="caution">
    <text evidence="6">The sequence shown here is derived from an EMBL/GenBank/DDBJ whole genome shotgun (WGS) entry which is preliminary data.</text>
</comment>
<protein>
    <submittedName>
        <fullName evidence="6">Lysine-specific demethylase JMJ25</fullName>
    </submittedName>
</protein>
<dbReference type="AlphaFoldDB" id="A0A445KD86"/>
<dbReference type="PANTHER" id="PTHR12549">
    <property type="entry name" value="JMJC DOMAIN-CONTAINING HISTONE DEMETHYLATION PROTEIN"/>
    <property type="match status" value="1"/>
</dbReference>
<dbReference type="InterPro" id="IPR003347">
    <property type="entry name" value="JmjC_dom"/>
</dbReference>
<evidence type="ECO:0000313" key="6">
    <source>
        <dbReference type="EMBL" id="RZC08679.1"/>
    </source>
</evidence>
<name>A0A445KD86_GLYSO</name>
<feature type="domain" description="JmjC" evidence="5">
    <location>
        <begin position="17"/>
        <end position="71"/>
    </location>
</feature>
<evidence type="ECO:0000256" key="4">
    <source>
        <dbReference type="ARBA" id="ARBA00023242"/>
    </source>
</evidence>
<keyword evidence="6" id="KW-0489">Methyltransferase</keyword>
<proteinExistence type="inferred from homology"/>
<accession>A0A445KD86</accession>
<evidence type="ECO:0000256" key="3">
    <source>
        <dbReference type="ARBA" id="ARBA00022723"/>
    </source>
</evidence>
<gene>
    <name evidence="6" type="ORF">D0Y65_015402</name>
</gene>
<organism evidence="6 7">
    <name type="scientific">Glycine soja</name>
    <name type="common">Wild soybean</name>
    <dbReference type="NCBI Taxonomy" id="3848"/>
    <lineage>
        <taxon>Eukaryota</taxon>
        <taxon>Viridiplantae</taxon>
        <taxon>Streptophyta</taxon>
        <taxon>Embryophyta</taxon>
        <taxon>Tracheophyta</taxon>
        <taxon>Spermatophyta</taxon>
        <taxon>Magnoliopsida</taxon>
        <taxon>eudicotyledons</taxon>
        <taxon>Gunneridae</taxon>
        <taxon>Pentapetalae</taxon>
        <taxon>rosids</taxon>
        <taxon>fabids</taxon>
        <taxon>Fabales</taxon>
        <taxon>Fabaceae</taxon>
        <taxon>Papilionoideae</taxon>
        <taxon>50 kb inversion clade</taxon>
        <taxon>NPAAA clade</taxon>
        <taxon>indigoferoid/millettioid clade</taxon>
        <taxon>Phaseoleae</taxon>
        <taxon>Glycine</taxon>
        <taxon>Glycine subgen. Soja</taxon>
    </lineage>
</organism>
<evidence type="ECO:0000256" key="1">
    <source>
        <dbReference type="ARBA" id="ARBA00004123"/>
    </source>
</evidence>
<reference evidence="6 7" key="1">
    <citation type="submission" date="2018-09" db="EMBL/GenBank/DDBJ databases">
        <title>A high-quality reference genome of wild soybean provides a powerful tool to mine soybean genomes.</title>
        <authorList>
            <person name="Xie M."/>
            <person name="Chung C.Y.L."/>
            <person name="Li M.-W."/>
            <person name="Wong F.-L."/>
            <person name="Chan T.-F."/>
            <person name="Lam H.-M."/>
        </authorList>
    </citation>
    <scope>NUCLEOTIDE SEQUENCE [LARGE SCALE GENOMIC DNA]</scope>
    <source>
        <strain evidence="7">cv. W05</strain>
        <tissue evidence="6">Hypocotyl of etiolated seedlings</tissue>
    </source>
</reference>
<dbReference type="GO" id="GO:0032259">
    <property type="term" value="P:methylation"/>
    <property type="evidence" value="ECO:0007669"/>
    <property type="project" value="UniProtKB-KW"/>
</dbReference>
<dbReference type="Pfam" id="PF02373">
    <property type="entry name" value="JmjC"/>
    <property type="match status" value="1"/>
</dbReference>
<keyword evidence="6" id="KW-0808">Transferase</keyword>
<dbReference type="GO" id="GO:0006357">
    <property type="term" value="P:regulation of transcription by RNA polymerase II"/>
    <property type="evidence" value="ECO:0007669"/>
    <property type="project" value="TreeGrafter"/>
</dbReference>
<dbReference type="GO" id="GO:0000785">
    <property type="term" value="C:chromatin"/>
    <property type="evidence" value="ECO:0007669"/>
    <property type="project" value="TreeGrafter"/>
</dbReference>